<dbReference type="Gene3D" id="3.40.50.11900">
    <property type="match status" value="1"/>
</dbReference>
<dbReference type="RefSeq" id="WP_068716472.1">
    <property type="nucleotide sequence ID" value="NZ_LWDV01000008.1"/>
</dbReference>
<evidence type="ECO:0000313" key="2">
    <source>
        <dbReference type="EMBL" id="OCL27011.1"/>
    </source>
</evidence>
<dbReference type="PANTHER" id="PTHR32329:SF2">
    <property type="entry name" value="BIFUNCTIONAL PROTEIN [INCLUDES 2-HYDROXYACYL-COA DEHYDRATASE (N-TER) AND ITS ACTIVATOR DOMAIN (C_TERM)"/>
    <property type="match status" value="1"/>
</dbReference>
<sequence>MKPRIGIPQALLYHRYYPAWNKFFEELDCEVVDSKASTKETVNAGVRLAVDEACLPVKLFLGHVQYLKDRVDYLFIPRVISIGSKEYLCPKFMGLPDMVRYNIDDLPPIIDTTLNLRDSKLNLFKAALEVGEVLGKGSWQVNKALWKALIELRKHRKEMKDKVNSEAKYKVGVLGHEYIIYDPHISMNLIGKLKKMGVEVITAEMLSKSSLKKGVSHLSKNMFWTLSKQMLGAGHHFFDRNDIDGIIQLTAFGCGPDSLIGEMIEREAKRRRSQPFMTLNLDEHTGEAGLLTRLEAFIDMIKWEGI</sequence>
<dbReference type="AlphaFoldDB" id="A0A1C0A9P9"/>
<protein>
    <recommendedName>
        <fullName evidence="1">DUF2229 domain-containing protein</fullName>
    </recommendedName>
</protein>
<dbReference type="OrthoDB" id="9780120at2"/>
<name>A0A1C0A9P9_9FIRM</name>
<evidence type="ECO:0000313" key="3">
    <source>
        <dbReference type="Proteomes" id="UP000093514"/>
    </source>
</evidence>
<dbReference type="InterPro" id="IPR018709">
    <property type="entry name" value="CoA_activase_DUF2229"/>
</dbReference>
<reference evidence="3" key="1">
    <citation type="submission" date="2016-07" db="EMBL/GenBank/DDBJ databases">
        <authorList>
            <person name="Florea S."/>
            <person name="Webb J.S."/>
            <person name="Jaromczyk J."/>
            <person name="Schardl C.L."/>
        </authorList>
    </citation>
    <scope>NUCLEOTIDE SEQUENCE [LARGE SCALE GENOMIC DNA]</scope>
    <source>
        <strain evidence="3">Z6</strain>
    </source>
</reference>
<dbReference type="EMBL" id="LWDV01000008">
    <property type="protein sequence ID" value="OCL27011.1"/>
    <property type="molecule type" value="Genomic_DNA"/>
</dbReference>
<evidence type="ECO:0000259" key="1">
    <source>
        <dbReference type="Pfam" id="PF09989"/>
    </source>
</evidence>
<dbReference type="InterPro" id="IPR051805">
    <property type="entry name" value="Dehydratase_Activator_Redct"/>
</dbReference>
<dbReference type="Pfam" id="PF09989">
    <property type="entry name" value="DUF2229"/>
    <property type="match status" value="1"/>
</dbReference>
<dbReference type="Proteomes" id="UP000093514">
    <property type="component" value="Unassembled WGS sequence"/>
</dbReference>
<reference evidence="2 3" key="2">
    <citation type="submission" date="2016-08" db="EMBL/GenBank/DDBJ databases">
        <title>Orenia metallireducens sp. nov. strain Z6, a Novel Metal-reducing Firmicute from the Deep Subsurface.</title>
        <authorList>
            <person name="Maxim B.I."/>
            <person name="Kenneth K."/>
            <person name="Flynn T.M."/>
            <person name="Oloughlin E.J."/>
            <person name="Locke R.A."/>
            <person name="Weber J.R."/>
            <person name="Egan S.M."/>
            <person name="Mackie R.I."/>
            <person name="Cann I.K."/>
        </authorList>
    </citation>
    <scope>NUCLEOTIDE SEQUENCE [LARGE SCALE GENOMIC DNA]</scope>
    <source>
        <strain evidence="2 3">Z6</strain>
    </source>
</reference>
<gene>
    <name evidence="2" type="ORF">U472_05870</name>
</gene>
<comment type="caution">
    <text evidence="2">The sequence shown here is derived from an EMBL/GenBank/DDBJ whole genome shotgun (WGS) entry which is preliminary data.</text>
</comment>
<dbReference type="PANTHER" id="PTHR32329">
    <property type="entry name" value="BIFUNCTIONAL PROTEIN [INCLUDES 2-HYDROXYACYL-COA DEHYDRATASE (N-TER) AND ITS ACTIVATOR DOMAIN (C_TERM)-RELATED"/>
    <property type="match status" value="1"/>
</dbReference>
<organism evidence="2 3">
    <name type="scientific">Orenia metallireducens</name>
    <dbReference type="NCBI Taxonomy" id="1413210"/>
    <lineage>
        <taxon>Bacteria</taxon>
        <taxon>Bacillati</taxon>
        <taxon>Bacillota</taxon>
        <taxon>Clostridia</taxon>
        <taxon>Halanaerobiales</taxon>
        <taxon>Halobacteroidaceae</taxon>
        <taxon>Orenia</taxon>
    </lineage>
</organism>
<accession>A0A1C0A9P9</accession>
<proteinExistence type="predicted"/>
<keyword evidence="3" id="KW-1185">Reference proteome</keyword>
<feature type="domain" description="DUF2229" evidence="1">
    <location>
        <begin position="4"/>
        <end position="206"/>
    </location>
</feature>